<proteinExistence type="predicted"/>
<evidence type="ECO:0000313" key="4">
    <source>
        <dbReference type="Proteomes" id="UP000318801"/>
    </source>
</evidence>
<reference evidence="3 4" key="1">
    <citation type="submission" date="2019-06" db="EMBL/GenBank/DDBJ databases">
        <authorList>
            <person name="Li M."/>
        </authorList>
    </citation>
    <scope>NUCLEOTIDE SEQUENCE [LARGE SCALE GENOMIC DNA]</scope>
    <source>
        <strain evidence="3 4">BGMRC2036</strain>
    </source>
</reference>
<evidence type="ECO:0000256" key="1">
    <source>
        <dbReference type="ARBA" id="ARBA00023002"/>
    </source>
</evidence>
<feature type="domain" description="Flavin reductase like" evidence="2">
    <location>
        <begin position="1"/>
        <end position="148"/>
    </location>
</feature>
<dbReference type="GO" id="GO:0042602">
    <property type="term" value="F:riboflavin reductase (NADPH) activity"/>
    <property type="evidence" value="ECO:0007669"/>
    <property type="project" value="TreeGrafter"/>
</dbReference>
<evidence type="ECO:0000313" key="3">
    <source>
        <dbReference type="EMBL" id="TPW29841.1"/>
    </source>
</evidence>
<keyword evidence="1" id="KW-0560">Oxidoreductase</keyword>
<dbReference type="Proteomes" id="UP000318801">
    <property type="component" value="Unassembled WGS sequence"/>
</dbReference>
<evidence type="ECO:0000259" key="2">
    <source>
        <dbReference type="SMART" id="SM00903"/>
    </source>
</evidence>
<name>A0A506U9R4_9HYPH</name>
<accession>A0A506U9R4</accession>
<dbReference type="PANTHER" id="PTHR30466:SF1">
    <property type="entry name" value="FMN REDUCTASE (NADH) RUTF"/>
    <property type="match status" value="1"/>
</dbReference>
<dbReference type="AlphaFoldDB" id="A0A506U9R4"/>
<keyword evidence="4" id="KW-1185">Reference proteome</keyword>
<organism evidence="3 4">
    <name type="scientific">Martelella alba</name>
    <dbReference type="NCBI Taxonomy" id="2590451"/>
    <lineage>
        <taxon>Bacteria</taxon>
        <taxon>Pseudomonadati</taxon>
        <taxon>Pseudomonadota</taxon>
        <taxon>Alphaproteobacteria</taxon>
        <taxon>Hyphomicrobiales</taxon>
        <taxon>Aurantimonadaceae</taxon>
        <taxon>Martelella</taxon>
    </lineage>
</organism>
<dbReference type="InterPro" id="IPR050268">
    <property type="entry name" value="NADH-dep_flavin_reductase"/>
</dbReference>
<dbReference type="OrthoDB" id="9789254at2"/>
<dbReference type="EMBL" id="VHLG01000008">
    <property type="protein sequence ID" value="TPW29841.1"/>
    <property type="molecule type" value="Genomic_DNA"/>
</dbReference>
<dbReference type="SMART" id="SM00903">
    <property type="entry name" value="Flavin_Reduct"/>
    <property type="match status" value="1"/>
</dbReference>
<gene>
    <name evidence="3" type="ORF">FJU08_13485</name>
</gene>
<comment type="caution">
    <text evidence="3">The sequence shown here is derived from an EMBL/GenBank/DDBJ whole genome shotgun (WGS) entry which is preliminary data.</text>
</comment>
<protein>
    <submittedName>
        <fullName evidence="3">Flavin reductase family protein</fullName>
    </submittedName>
</protein>
<dbReference type="GO" id="GO:0006208">
    <property type="term" value="P:pyrimidine nucleobase catabolic process"/>
    <property type="evidence" value="ECO:0007669"/>
    <property type="project" value="TreeGrafter"/>
</dbReference>
<dbReference type="Gene3D" id="2.30.110.10">
    <property type="entry name" value="Electron Transport, Fmn-binding Protein, Chain A"/>
    <property type="match status" value="1"/>
</dbReference>
<dbReference type="GO" id="GO:0010181">
    <property type="term" value="F:FMN binding"/>
    <property type="evidence" value="ECO:0007669"/>
    <property type="project" value="InterPro"/>
</dbReference>
<dbReference type="SUPFAM" id="SSF50475">
    <property type="entry name" value="FMN-binding split barrel"/>
    <property type="match status" value="1"/>
</dbReference>
<dbReference type="InterPro" id="IPR002563">
    <property type="entry name" value="Flavin_Rdtase-like_dom"/>
</dbReference>
<dbReference type="PANTHER" id="PTHR30466">
    <property type="entry name" value="FLAVIN REDUCTASE"/>
    <property type="match status" value="1"/>
</dbReference>
<sequence>MAHYAGHVQVVTTASGGALRGVTATACCSVSDDPPTVLACVNRHNARNVIFQESGNFAVNSLSSEQQPLADLFSGRTGVENDERFDHAVWEYGVSGAPILAGTMATFDCQLIEAREMATHFVLFGAVQDVRIGSDREPLLYFGRAYRRLVI</sequence>
<dbReference type="Pfam" id="PF01613">
    <property type="entry name" value="Flavin_Reduct"/>
    <property type="match status" value="1"/>
</dbReference>
<dbReference type="InterPro" id="IPR012349">
    <property type="entry name" value="Split_barrel_FMN-bd"/>
</dbReference>